<evidence type="ECO:0000313" key="3">
    <source>
        <dbReference type="EMBL" id="XCD07507.1"/>
    </source>
</evidence>
<proteinExistence type="predicted"/>
<evidence type="ECO:0000259" key="2">
    <source>
        <dbReference type="Pfam" id="PF13240"/>
    </source>
</evidence>
<keyword evidence="1" id="KW-0812">Transmembrane</keyword>
<keyword evidence="1" id="KW-1133">Transmembrane helix</keyword>
<name>A0AAU8B5B5_9CAUD</name>
<organism evidence="3">
    <name type="scientific">Dulem virus 39</name>
    <dbReference type="NCBI Taxonomy" id="3145757"/>
    <lineage>
        <taxon>Viruses</taxon>
        <taxon>Duplodnaviria</taxon>
        <taxon>Heunggongvirae</taxon>
        <taxon>Uroviricota</taxon>
        <taxon>Caudoviricetes</taxon>
    </lineage>
</organism>
<feature type="domain" description="Zinc-ribbon" evidence="2">
    <location>
        <begin position="5"/>
        <end position="27"/>
    </location>
</feature>
<feature type="transmembrane region" description="Helical" evidence="1">
    <location>
        <begin position="94"/>
        <end position="112"/>
    </location>
</feature>
<reference evidence="3" key="1">
    <citation type="submission" date="2024-03" db="EMBL/GenBank/DDBJ databases">
        <title>Diverse circular DNA viruses in blood, oral, and fecal samples of captive lemurs.</title>
        <authorList>
            <person name="Paietta E.N."/>
            <person name="Kraberger S."/>
            <person name="Lund M.C."/>
            <person name="Custer J.M."/>
            <person name="Vargas K.M."/>
            <person name="Ehmke E.E."/>
            <person name="Yoder A.D."/>
            <person name="Varsani A."/>
        </authorList>
    </citation>
    <scope>NUCLEOTIDE SEQUENCE</scope>
    <source>
        <strain evidence="3">Duke_28FS_1</strain>
    </source>
</reference>
<evidence type="ECO:0000256" key="1">
    <source>
        <dbReference type="SAM" id="Phobius"/>
    </source>
</evidence>
<dbReference type="Pfam" id="PF13240">
    <property type="entry name" value="Zn_Ribbon_1"/>
    <property type="match status" value="1"/>
</dbReference>
<feature type="transmembrane region" description="Helical" evidence="1">
    <location>
        <begin position="58"/>
        <end position="74"/>
    </location>
</feature>
<protein>
    <recommendedName>
        <fullName evidence="2">Zinc-ribbon domain-containing protein</fullName>
    </recommendedName>
</protein>
<keyword evidence="1" id="KW-0472">Membrane</keyword>
<accession>A0AAU8B5B5</accession>
<dbReference type="EMBL" id="PP511791">
    <property type="protein sequence ID" value="XCD07507.1"/>
    <property type="molecule type" value="Genomic_DNA"/>
</dbReference>
<dbReference type="InterPro" id="IPR026870">
    <property type="entry name" value="Zinc_ribbon_dom"/>
</dbReference>
<sequence>MAIIKCHECGGEMSDEADFCPNCGAKLKKKDANNKFIDDLCLLSLVAATFLILLGKWYIGYIITLFWLIVYQAMYEKKRKDYTVDCSGIKKTRLTILIFFILQFGFTIIFIFC</sequence>